<organism evidence="2 3">
    <name type="scientific">Mangrovibacterium diazotrophicum</name>
    <dbReference type="NCBI Taxonomy" id="1261403"/>
    <lineage>
        <taxon>Bacteria</taxon>
        <taxon>Pseudomonadati</taxon>
        <taxon>Bacteroidota</taxon>
        <taxon>Bacteroidia</taxon>
        <taxon>Marinilabiliales</taxon>
        <taxon>Prolixibacteraceae</taxon>
        <taxon>Mangrovibacterium</taxon>
    </lineage>
</organism>
<accession>A0A419W9S2</accession>
<dbReference type="AlphaFoldDB" id="A0A419W9S2"/>
<name>A0A419W9S2_9BACT</name>
<comment type="caution">
    <text evidence="2">The sequence shown here is derived from an EMBL/GenBank/DDBJ whole genome shotgun (WGS) entry which is preliminary data.</text>
</comment>
<dbReference type="OrthoDB" id="1115357at2"/>
<proteinExistence type="predicted"/>
<reference evidence="2 3" key="1">
    <citation type="submission" date="2018-09" db="EMBL/GenBank/DDBJ databases">
        <title>Genomic Encyclopedia of Archaeal and Bacterial Type Strains, Phase II (KMG-II): from individual species to whole genera.</title>
        <authorList>
            <person name="Goeker M."/>
        </authorList>
    </citation>
    <scope>NUCLEOTIDE SEQUENCE [LARGE SCALE GENOMIC DNA]</scope>
    <source>
        <strain evidence="2 3">DSM 27148</strain>
    </source>
</reference>
<keyword evidence="1" id="KW-0472">Membrane</keyword>
<evidence type="ECO:0008006" key="4">
    <source>
        <dbReference type="Google" id="ProtNLM"/>
    </source>
</evidence>
<dbReference type="Proteomes" id="UP000283387">
    <property type="component" value="Unassembled WGS sequence"/>
</dbReference>
<feature type="transmembrane region" description="Helical" evidence="1">
    <location>
        <begin position="6"/>
        <end position="23"/>
    </location>
</feature>
<dbReference type="EMBL" id="RAPN01000001">
    <property type="protein sequence ID" value="RKD92220.1"/>
    <property type="molecule type" value="Genomic_DNA"/>
</dbReference>
<evidence type="ECO:0000313" key="2">
    <source>
        <dbReference type="EMBL" id="RKD92220.1"/>
    </source>
</evidence>
<evidence type="ECO:0000256" key="1">
    <source>
        <dbReference type="SAM" id="Phobius"/>
    </source>
</evidence>
<dbReference type="RefSeq" id="WP_120273453.1">
    <property type="nucleotide sequence ID" value="NZ_RAPN01000001.1"/>
</dbReference>
<protein>
    <recommendedName>
        <fullName evidence="4">DUF3592 domain-containing protein</fullName>
    </recommendedName>
</protein>
<evidence type="ECO:0000313" key="3">
    <source>
        <dbReference type="Proteomes" id="UP000283387"/>
    </source>
</evidence>
<sequence length="199" mass="22920">MSRSTTPWAFGLVFISVFAYLAWNNFELPTIFWEETKVTTGKVVDLSLGYSTQGDGYIQSVKYAYSVNGITYYGFKKVGKRFGIQQIGNRVKIQYSGLNPEKRKVEGFYRDFKNSDPDKFHSNEKIGYSEISLVNGIFRFKKFGREGKTVEEFTGEYRVTNDSLIVNSFENNHPIYFFYINFNSGKQLIDSASGMTYQN</sequence>
<gene>
    <name evidence="2" type="ORF">BC643_2590</name>
</gene>
<keyword evidence="1" id="KW-1133">Transmembrane helix</keyword>
<keyword evidence="3" id="KW-1185">Reference proteome</keyword>
<keyword evidence="1" id="KW-0812">Transmembrane</keyword>